<sequence length="81" mass="9573">MLVEHALRQKYRITQQEISAAMGISRMRFVDIEQYGKPCTLEQLALVQKGFREVIQRRRKEVTELERDFCEMASCLLDQIP</sequence>
<organism evidence="1 2">
    <name type="scientific">Ruthenibacterium lactatiformans</name>
    <dbReference type="NCBI Taxonomy" id="1550024"/>
    <lineage>
        <taxon>Bacteria</taxon>
        <taxon>Bacillati</taxon>
        <taxon>Bacillota</taxon>
        <taxon>Clostridia</taxon>
        <taxon>Eubacteriales</taxon>
        <taxon>Oscillospiraceae</taxon>
        <taxon>Ruthenibacterium</taxon>
    </lineage>
</organism>
<gene>
    <name evidence="1" type="ORF">GMD52_08990</name>
</gene>
<proteinExistence type="predicted"/>
<dbReference type="RefSeq" id="WP_155201247.1">
    <property type="nucleotide sequence ID" value="NZ_WMZL01000008.1"/>
</dbReference>
<evidence type="ECO:0008006" key="3">
    <source>
        <dbReference type="Google" id="ProtNLM"/>
    </source>
</evidence>
<comment type="caution">
    <text evidence="1">The sequence shown here is derived from an EMBL/GenBank/DDBJ whole genome shotgun (WGS) entry which is preliminary data.</text>
</comment>
<dbReference type="Proteomes" id="UP000449193">
    <property type="component" value="Unassembled WGS sequence"/>
</dbReference>
<dbReference type="AlphaFoldDB" id="A0A6I3QNB2"/>
<dbReference type="EMBL" id="WMZR01000010">
    <property type="protein sequence ID" value="MTS51673.1"/>
    <property type="molecule type" value="Genomic_DNA"/>
</dbReference>
<protein>
    <recommendedName>
        <fullName evidence="3">HTH cro/C1-type domain-containing protein</fullName>
    </recommendedName>
</protein>
<evidence type="ECO:0000313" key="2">
    <source>
        <dbReference type="Proteomes" id="UP000449193"/>
    </source>
</evidence>
<name>A0A6I3QNB2_9FIRM</name>
<reference evidence="1 2" key="1">
    <citation type="journal article" date="2019" name="Nat. Med.">
        <title>A library of human gut bacterial isolates paired with longitudinal multiomics data enables mechanistic microbiome research.</title>
        <authorList>
            <person name="Poyet M."/>
            <person name="Groussin M."/>
            <person name="Gibbons S.M."/>
            <person name="Avila-Pacheco J."/>
            <person name="Jiang X."/>
            <person name="Kearney S.M."/>
            <person name="Perrotta A.R."/>
            <person name="Berdy B."/>
            <person name="Zhao S."/>
            <person name="Lieberman T.D."/>
            <person name="Swanson P.K."/>
            <person name="Smith M."/>
            <person name="Roesemann S."/>
            <person name="Alexander J.E."/>
            <person name="Rich S.A."/>
            <person name="Livny J."/>
            <person name="Vlamakis H."/>
            <person name="Clish C."/>
            <person name="Bullock K."/>
            <person name="Deik A."/>
            <person name="Scott J."/>
            <person name="Pierce K.A."/>
            <person name="Xavier R.J."/>
            <person name="Alm E.J."/>
        </authorList>
    </citation>
    <scope>NUCLEOTIDE SEQUENCE [LARGE SCALE GENOMIC DNA]</scope>
    <source>
        <strain evidence="1 2">BIOML-A7</strain>
    </source>
</reference>
<evidence type="ECO:0000313" key="1">
    <source>
        <dbReference type="EMBL" id="MTS51673.1"/>
    </source>
</evidence>
<accession>A0A6I3QNB2</accession>